<dbReference type="InterPro" id="IPR032537">
    <property type="entry name" value="DUF4952"/>
</dbReference>
<sequence>MNRLISLLFLISFSMLASCAMAKPRCDDFLAKLSDKPDFVEYVECTQNNDEQGKPLIAQYRVKGSDALEAEKYMNQTFNLPMLRFICCGWDSTFYSYHDKKNQRWYLLGMGSEETPVNKRNSWSEIKFFNITVSINTEEI</sequence>
<organism evidence="2 3">
    <name type="scientific">Pseudomonas jessenii</name>
    <dbReference type="NCBI Taxonomy" id="77298"/>
    <lineage>
        <taxon>Bacteria</taxon>
        <taxon>Pseudomonadati</taxon>
        <taxon>Pseudomonadota</taxon>
        <taxon>Gammaproteobacteria</taxon>
        <taxon>Pseudomonadales</taxon>
        <taxon>Pseudomonadaceae</taxon>
        <taxon>Pseudomonas</taxon>
    </lineage>
</organism>
<accession>A0A370S4V9</accession>
<dbReference type="RefSeq" id="WP_115147955.1">
    <property type="nucleotide sequence ID" value="NZ_QRAV01000018.1"/>
</dbReference>
<dbReference type="EMBL" id="QRAV01000018">
    <property type="protein sequence ID" value="RDL14748.1"/>
    <property type="molecule type" value="Genomic_DNA"/>
</dbReference>
<dbReference type="AlphaFoldDB" id="A0A370S4V9"/>
<evidence type="ECO:0000256" key="1">
    <source>
        <dbReference type="SAM" id="SignalP"/>
    </source>
</evidence>
<reference evidence="2 3" key="1">
    <citation type="submission" date="2018-07" db="EMBL/GenBank/DDBJ databases">
        <title>Genome sequencing of rice bacterial endophytes.</title>
        <authorList>
            <person name="Venturi V."/>
        </authorList>
    </citation>
    <scope>NUCLEOTIDE SEQUENCE [LARGE SCALE GENOMIC DNA]</scope>
    <source>
        <strain evidence="2 3">E2333</strain>
    </source>
</reference>
<proteinExistence type="predicted"/>
<protein>
    <submittedName>
        <fullName evidence="2">Uncharacterized protein DUF4952</fullName>
    </submittedName>
</protein>
<gene>
    <name evidence="2" type="ORF">DEU51_11885</name>
</gene>
<feature type="chain" id="PRO_5016935245" evidence="1">
    <location>
        <begin position="23"/>
        <end position="140"/>
    </location>
</feature>
<evidence type="ECO:0000313" key="3">
    <source>
        <dbReference type="Proteomes" id="UP000255365"/>
    </source>
</evidence>
<evidence type="ECO:0000313" key="2">
    <source>
        <dbReference type="EMBL" id="RDL14748.1"/>
    </source>
</evidence>
<feature type="signal peptide" evidence="1">
    <location>
        <begin position="1"/>
        <end position="22"/>
    </location>
</feature>
<name>A0A370S4V9_PSEJE</name>
<comment type="caution">
    <text evidence="2">The sequence shown here is derived from an EMBL/GenBank/DDBJ whole genome shotgun (WGS) entry which is preliminary data.</text>
</comment>
<dbReference type="Proteomes" id="UP000255365">
    <property type="component" value="Unassembled WGS sequence"/>
</dbReference>
<dbReference type="PROSITE" id="PS51257">
    <property type="entry name" value="PROKAR_LIPOPROTEIN"/>
    <property type="match status" value="1"/>
</dbReference>
<dbReference type="Pfam" id="PF16310">
    <property type="entry name" value="DUF4952"/>
    <property type="match status" value="1"/>
</dbReference>
<keyword evidence="1" id="KW-0732">Signal</keyword>